<reference evidence="6 7" key="1">
    <citation type="submission" date="2020-05" db="EMBL/GenBank/DDBJ databases">
        <authorList>
            <person name="Ruan W."/>
            <person name="Jeon C.O."/>
            <person name="Chun B.H."/>
        </authorList>
    </citation>
    <scope>NUCLEOTIDE SEQUENCE [LARGE SCALE GENOMIC DNA]</scope>
    <source>
        <strain evidence="6 7">TBZ9</strain>
    </source>
</reference>
<comment type="caution">
    <text evidence="6">The sequence shown here is derived from an EMBL/GenBank/DDBJ whole genome shotgun (WGS) entry which is preliminary data.</text>
</comment>
<evidence type="ECO:0008006" key="8">
    <source>
        <dbReference type="Google" id="ProtNLM"/>
    </source>
</evidence>
<dbReference type="Pfam" id="PF09685">
    <property type="entry name" value="MamF_MmsF"/>
    <property type="match status" value="1"/>
</dbReference>
<evidence type="ECO:0000256" key="5">
    <source>
        <dbReference type="SAM" id="Phobius"/>
    </source>
</evidence>
<keyword evidence="4 5" id="KW-0472">Membrane</keyword>
<evidence type="ECO:0000256" key="4">
    <source>
        <dbReference type="ARBA" id="ARBA00023136"/>
    </source>
</evidence>
<keyword evidence="3 5" id="KW-1133">Transmembrane helix</keyword>
<keyword evidence="7" id="KW-1185">Reference proteome</keyword>
<sequence>MFLAGLVTVNITLLIGVIIAYVYRKDAAPWLQDHYRFLIRTFWIGSLYFCIAFVLSLILIGYLLWPLLAVWLGVRCVLGWMAVRKGQPPARPGSWLW</sequence>
<evidence type="ECO:0000256" key="2">
    <source>
        <dbReference type="ARBA" id="ARBA00022692"/>
    </source>
</evidence>
<dbReference type="InterPro" id="IPR019109">
    <property type="entry name" value="MamF_MmsF"/>
</dbReference>
<accession>A0A7Y3XAR0</accession>
<dbReference type="EMBL" id="JABFHI010000002">
    <property type="protein sequence ID" value="NOG31589.1"/>
    <property type="molecule type" value="Genomic_DNA"/>
</dbReference>
<feature type="transmembrane region" description="Helical" evidence="5">
    <location>
        <begin position="6"/>
        <end position="23"/>
    </location>
</feature>
<protein>
    <recommendedName>
        <fullName evidence="8">Transmembrane protein</fullName>
    </recommendedName>
</protein>
<name>A0A7Y3XAR0_9GAMM</name>
<gene>
    <name evidence="6" type="ORF">HLB35_07070</name>
</gene>
<evidence type="ECO:0000313" key="6">
    <source>
        <dbReference type="EMBL" id="NOG31589.1"/>
    </source>
</evidence>
<evidence type="ECO:0000313" key="7">
    <source>
        <dbReference type="Proteomes" id="UP000588806"/>
    </source>
</evidence>
<dbReference type="Proteomes" id="UP000588806">
    <property type="component" value="Unassembled WGS sequence"/>
</dbReference>
<proteinExistence type="predicted"/>
<reference evidence="6 7" key="2">
    <citation type="submission" date="2020-06" db="EMBL/GenBank/DDBJ databases">
        <title>Halomonas songnenensis sp. nov., a moderately halophilic bacterium isolated from saline and alkaline soils.</title>
        <authorList>
            <person name="Jiang J."/>
            <person name="Pan Y."/>
        </authorList>
    </citation>
    <scope>NUCLEOTIDE SEQUENCE [LARGE SCALE GENOMIC DNA]</scope>
    <source>
        <strain evidence="6 7">TBZ9</strain>
    </source>
</reference>
<evidence type="ECO:0000256" key="3">
    <source>
        <dbReference type="ARBA" id="ARBA00022989"/>
    </source>
</evidence>
<comment type="subcellular location">
    <subcellularLocation>
        <location evidence="1">Membrane</location>
        <topology evidence="1">Multi-pass membrane protein</topology>
    </subcellularLocation>
</comment>
<feature type="transmembrane region" description="Helical" evidence="5">
    <location>
        <begin position="35"/>
        <end position="58"/>
    </location>
</feature>
<dbReference type="AlphaFoldDB" id="A0A7Y3XAR0"/>
<evidence type="ECO:0000256" key="1">
    <source>
        <dbReference type="ARBA" id="ARBA00004141"/>
    </source>
</evidence>
<organism evidence="6 7">
    <name type="scientific">Vreelandella azerica</name>
    <dbReference type="NCBI Taxonomy" id="2732867"/>
    <lineage>
        <taxon>Bacteria</taxon>
        <taxon>Pseudomonadati</taxon>
        <taxon>Pseudomonadota</taxon>
        <taxon>Gammaproteobacteria</taxon>
        <taxon>Oceanospirillales</taxon>
        <taxon>Halomonadaceae</taxon>
        <taxon>Vreelandella</taxon>
    </lineage>
</organism>
<keyword evidence="2 5" id="KW-0812">Transmembrane</keyword>